<sequence>MDGPISKAPTTGTSLSSWTSKDLYSPSFILGFGVDPPRPPKEGHEWVWFPEGYWAEREYRPINSGNRKSTDNKIWKRRRRSAKSQSGGGGSGHDSEPVTESPKTLAPGNPGTPVLSKKEEEGEWLAPKYRGFFPTQPTMSPPEETKPDVPIKAHYQFPSLSWKGLSTSLQRAREKRKSGGSDHSQHQESALRSVQSFLDQIPADSKINDTSEIKKDARGNAKGRRIRFGKKPIITRRKKSFQSSHSFTASIDETLAGDDNSKPRPKSALPAIILPAPPQIWASQFPGGEATRVHTPPLREDTADGKKRGFFFDVNGPLTDQGERSGSTTSTRGTKHTPASQQQGDGSGGSRGNKSTNPTREW</sequence>
<gene>
    <name evidence="2" type="ORF">B0H63DRAFT_466845</name>
</gene>
<keyword evidence="3" id="KW-1185">Reference proteome</keyword>
<feature type="compositionally biased region" description="Basic and acidic residues" evidence="1">
    <location>
        <begin position="177"/>
        <end position="186"/>
    </location>
</feature>
<feature type="compositionally biased region" description="Polar residues" evidence="1">
    <location>
        <begin position="187"/>
        <end position="198"/>
    </location>
</feature>
<accession>A0AAE0U4W8</accession>
<evidence type="ECO:0000313" key="3">
    <source>
        <dbReference type="Proteomes" id="UP001285441"/>
    </source>
</evidence>
<protein>
    <submittedName>
        <fullName evidence="2">Uncharacterized protein</fullName>
    </submittedName>
</protein>
<feature type="compositionally biased region" description="Basic and acidic residues" evidence="1">
    <location>
        <begin position="297"/>
        <end position="307"/>
    </location>
</feature>
<feature type="compositionally biased region" description="Polar residues" evidence="1">
    <location>
        <begin position="241"/>
        <end position="251"/>
    </location>
</feature>
<feature type="compositionally biased region" description="Basic and acidic residues" evidence="1">
    <location>
        <begin position="206"/>
        <end position="219"/>
    </location>
</feature>
<feature type="region of interest" description="Disordered" evidence="1">
    <location>
        <begin position="1"/>
        <end position="20"/>
    </location>
</feature>
<reference evidence="2" key="2">
    <citation type="submission" date="2023-06" db="EMBL/GenBank/DDBJ databases">
        <authorList>
            <consortium name="Lawrence Berkeley National Laboratory"/>
            <person name="Haridas S."/>
            <person name="Hensen N."/>
            <person name="Bonometti L."/>
            <person name="Westerberg I."/>
            <person name="Brannstrom I.O."/>
            <person name="Guillou S."/>
            <person name="Cros-Aarteil S."/>
            <person name="Calhoun S."/>
            <person name="Kuo A."/>
            <person name="Mondo S."/>
            <person name="Pangilinan J."/>
            <person name="Riley R."/>
            <person name="LaButti K."/>
            <person name="Andreopoulos B."/>
            <person name="Lipzen A."/>
            <person name="Chen C."/>
            <person name="Yanf M."/>
            <person name="Daum C."/>
            <person name="Ng V."/>
            <person name="Clum A."/>
            <person name="Steindorff A."/>
            <person name="Ohm R."/>
            <person name="Martin F."/>
            <person name="Silar P."/>
            <person name="Natvig D."/>
            <person name="Lalanne C."/>
            <person name="Gautier V."/>
            <person name="Ament-velasquez S.L."/>
            <person name="Kruys A."/>
            <person name="Hutchinson M.I."/>
            <person name="Powell A.J."/>
            <person name="Barry K."/>
            <person name="Miller A.N."/>
            <person name="Grigoriev I.V."/>
            <person name="Debuchy R."/>
            <person name="Gladieux P."/>
            <person name="Thoren M.H."/>
            <person name="Johannesson H."/>
        </authorList>
    </citation>
    <scope>NUCLEOTIDE SEQUENCE</scope>
    <source>
        <strain evidence="2">CBS 232.78</strain>
    </source>
</reference>
<feature type="region of interest" description="Disordered" evidence="1">
    <location>
        <begin position="165"/>
        <end position="362"/>
    </location>
</feature>
<evidence type="ECO:0000256" key="1">
    <source>
        <dbReference type="SAM" id="MobiDB-lite"/>
    </source>
</evidence>
<organism evidence="2 3">
    <name type="scientific">Podospora didyma</name>
    <dbReference type="NCBI Taxonomy" id="330526"/>
    <lineage>
        <taxon>Eukaryota</taxon>
        <taxon>Fungi</taxon>
        <taxon>Dikarya</taxon>
        <taxon>Ascomycota</taxon>
        <taxon>Pezizomycotina</taxon>
        <taxon>Sordariomycetes</taxon>
        <taxon>Sordariomycetidae</taxon>
        <taxon>Sordariales</taxon>
        <taxon>Podosporaceae</taxon>
        <taxon>Podospora</taxon>
    </lineage>
</organism>
<dbReference type="Proteomes" id="UP001285441">
    <property type="component" value="Unassembled WGS sequence"/>
</dbReference>
<feature type="compositionally biased region" description="Polar residues" evidence="1">
    <location>
        <begin position="353"/>
        <end position="362"/>
    </location>
</feature>
<proteinExistence type="predicted"/>
<dbReference type="AlphaFoldDB" id="A0AAE0U4W8"/>
<dbReference type="EMBL" id="JAULSW010000002">
    <property type="protein sequence ID" value="KAK3390937.1"/>
    <property type="molecule type" value="Genomic_DNA"/>
</dbReference>
<reference evidence="2" key="1">
    <citation type="journal article" date="2023" name="Mol. Phylogenet. Evol.">
        <title>Genome-scale phylogeny and comparative genomics of the fungal order Sordariales.</title>
        <authorList>
            <person name="Hensen N."/>
            <person name="Bonometti L."/>
            <person name="Westerberg I."/>
            <person name="Brannstrom I.O."/>
            <person name="Guillou S."/>
            <person name="Cros-Aarteil S."/>
            <person name="Calhoun S."/>
            <person name="Haridas S."/>
            <person name="Kuo A."/>
            <person name="Mondo S."/>
            <person name="Pangilinan J."/>
            <person name="Riley R."/>
            <person name="LaButti K."/>
            <person name="Andreopoulos B."/>
            <person name="Lipzen A."/>
            <person name="Chen C."/>
            <person name="Yan M."/>
            <person name="Daum C."/>
            <person name="Ng V."/>
            <person name="Clum A."/>
            <person name="Steindorff A."/>
            <person name="Ohm R.A."/>
            <person name="Martin F."/>
            <person name="Silar P."/>
            <person name="Natvig D.O."/>
            <person name="Lalanne C."/>
            <person name="Gautier V."/>
            <person name="Ament-Velasquez S.L."/>
            <person name="Kruys A."/>
            <person name="Hutchinson M.I."/>
            <person name="Powell A.J."/>
            <person name="Barry K."/>
            <person name="Miller A.N."/>
            <person name="Grigoriev I.V."/>
            <person name="Debuchy R."/>
            <person name="Gladieux P."/>
            <person name="Hiltunen Thoren M."/>
            <person name="Johannesson H."/>
        </authorList>
    </citation>
    <scope>NUCLEOTIDE SEQUENCE</scope>
    <source>
        <strain evidence="2">CBS 232.78</strain>
    </source>
</reference>
<feature type="region of interest" description="Disordered" evidence="1">
    <location>
        <begin position="59"/>
        <end position="149"/>
    </location>
</feature>
<comment type="caution">
    <text evidence="2">The sequence shown here is derived from an EMBL/GenBank/DDBJ whole genome shotgun (WGS) entry which is preliminary data.</text>
</comment>
<feature type="compositionally biased region" description="Basic residues" evidence="1">
    <location>
        <begin position="221"/>
        <end position="240"/>
    </location>
</feature>
<feature type="compositionally biased region" description="Polar residues" evidence="1">
    <location>
        <begin position="8"/>
        <end position="20"/>
    </location>
</feature>
<name>A0AAE0U4W8_9PEZI</name>
<evidence type="ECO:0000313" key="2">
    <source>
        <dbReference type="EMBL" id="KAK3390937.1"/>
    </source>
</evidence>